<organism evidence="1 2">
    <name type="scientific">Gilliamella apicola</name>
    <dbReference type="NCBI Taxonomy" id="1196095"/>
    <lineage>
        <taxon>Bacteria</taxon>
        <taxon>Pseudomonadati</taxon>
        <taxon>Pseudomonadota</taxon>
        <taxon>Gammaproteobacteria</taxon>
        <taxon>Orbales</taxon>
        <taxon>Orbaceae</taxon>
        <taxon>Gilliamella</taxon>
    </lineage>
</organism>
<reference evidence="1 2" key="1">
    <citation type="submission" date="2019-07" db="EMBL/GenBank/DDBJ databases">
        <title>Gilliamella genomes.</title>
        <authorList>
            <person name="Zheng H."/>
        </authorList>
    </citation>
    <scope>NUCLEOTIDE SEQUENCE [LARGE SCALE GENOMIC DNA]</scope>
    <source>
        <strain evidence="1 2">W8131</strain>
    </source>
</reference>
<evidence type="ECO:0000313" key="2">
    <source>
        <dbReference type="Proteomes" id="UP000319138"/>
    </source>
</evidence>
<comment type="caution">
    <text evidence="1">The sequence shown here is derived from an EMBL/GenBank/DDBJ whole genome shotgun (WGS) entry which is preliminary data.</text>
</comment>
<dbReference type="AlphaFoldDB" id="A0A556RSD6"/>
<gene>
    <name evidence="1" type="ORF">FPQ14_00660</name>
</gene>
<accession>A0A556RSD6</accession>
<protein>
    <submittedName>
        <fullName evidence="1">Uncharacterized protein</fullName>
    </submittedName>
</protein>
<name>A0A556RSD6_9GAMM</name>
<sequence>MQSSIPKSQQERVIAICSDGQFRTLERIQLEIKRRFNKYDTTPAISARLRENATLFKYGFEKEKRRILNKNTGKYCYYYTLRKITNAISIQ</sequence>
<proteinExistence type="predicted"/>
<dbReference type="RefSeq" id="WP_144187543.1">
    <property type="nucleotide sequence ID" value="NZ_VMHL01000001.1"/>
</dbReference>
<evidence type="ECO:0000313" key="1">
    <source>
        <dbReference type="EMBL" id="TSJ91811.1"/>
    </source>
</evidence>
<dbReference type="EMBL" id="VMHL01000001">
    <property type="protein sequence ID" value="TSJ91811.1"/>
    <property type="molecule type" value="Genomic_DNA"/>
</dbReference>
<dbReference type="Proteomes" id="UP000319138">
    <property type="component" value="Unassembled WGS sequence"/>
</dbReference>